<feature type="transmembrane region" description="Helical" evidence="9">
    <location>
        <begin position="100"/>
        <end position="118"/>
    </location>
</feature>
<feature type="transmembrane region" description="Helical" evidence="9">
    <location>
        <begin position="204"/>
        <end position="221"/>
    </location>
</feature>
<feature type="transmembrane region" description="Helical" evidence="9">
    <location>
        <begin position="175"/>
        <end position="198"/>
    </location>
</feature>
<keyword evidence="4" id="KW-1003">Cell membrane</keyword>
<dbReference type="Pfam" id="PF00950">
    <property type="entry name" value="ABC-3"/>
    <property type="match status" value="1"/>
</dbReference>
<dbReference type="EMBL" id="JACSQL010000008">
    <property type="protein sequence ID" value="MBD7969646.1"/>
    <property type="molecule type" value="Genomic_DNA"/>
</dbReference>
<protein>
    <submittedName>
        <fullName evidence="10">Metal ABC transporter permease</fullName>
    </submittedName>
</protein>
<keyword evidence="7 9" id="KW-0472">Membrane</keyword>
<evidence type="ECO:0000256" key="1">
    <source>
        <dbReference type="ARBA" id="ARBA00004651"/>
    </source>
</evidence>
<evidence type="ECO:0000256" key="4">
    <source>
        <dbReference type="ARBA" id="ARBA00022475"/>
    </source>
</evidence>
<keyword evidence="11" id="KW-1185">Reference proteome</keyword>
<dbReference type="PANTHER" id="PTHR30477">
    <property type="entry name" value="ABC-TRANSPORTER METAL-BINDING PROTEIN"/>
    <property type="match status" value="1"/>
</dbReference>
<keyword evidence="6 9" id="KW-1133">Transmembrane helix</keyword>
<accession>A0ABR8T1K7</accession>
<dbReference type="RefSeq" id="WP_191801951.1">
    <property type="nucleotide sequence ID" value="NZ_JACSQL010000008.1"/>
</dbReference>
<keyword evidence="3 8" id="KW-0813">Transport</keyword>
<comment type="caution">
    <text evidence="10">The sequence shown here is derived from an EMBL/GenBank/DDBJ whole genome shotgun (WGS) entry which is preliminary data.</text>
</comment>
<dbReference type="InterPro" id="IPR037294">
    <property type="entry name" value="ABC_BtuC-like"/>
</dbReference>
<evidence type="ECO:0000256" key="8">
    <source>
        <dbReference type="RuleBase" id="RU003943"/>
    </source>
</evidence>
<dbReference type="InterPro" id="IPR001626">
    <property type="entry name" value="ABC_TroCD"/>
</dbReference>
<dbReference type="Proteomes" id="UP000608071">
    <property type="component" value="Unassembled WGS sequence"/>
</dbReference>
<sequence>MMNWIFSIMTDPNARWIMLGSMLLGFSSGMVGSFTYLRKQSLIGDTLAHAALPGICIAFMLSGVKSTFLFMLGALVSGIIATVGISVITKYSRIKQDTALGVILSVFFGVGVMLLTRIQHGDYGSQSGLDKYMFGQAASMVRSDVYTMLGVSIFLLVVCCLLFKEFKLISFDPGFARGMGYPSGLLAQLLLFLTVIAVVAGVQIVGVVLVAALLVTPAAAARYWTHRLGLMVALAGLFGALSGVIGTVISATTPDLPTGPVTVLVATGLFAVSVLFAPDRGWIARVILGRRVKTDYNQRSSKQQAEIRK</sequence>
<comment type="subcellular location">
    <subcellularLocation>
        <location evidence="1 8">Cell membrane</location>
        <topology evidence="1 8">Multi-pass membrane protein</topology>
    </subcellularLocation>
</comment>
<keyword evidence="5 8" id="KW-0812">Transmembrane</keyword>
<evidence type="ECO:0000256" key="2">
    <source>
        <dbReference type="ARBA" id="ARBA00008034"/>
    </source>
</evidence>
<feature type="transmembrane region" description="Helical" evidence="9">
    <location>
        <begin position="16"/>
        <end position="37"/>
    </location>
</feature>
<feature type="transmembrane region" description="Helical" evidence="9">
    <location>
        <begin position="261"/>
        <end position="283"/>
    </location>
</feature>
<proteinExistence type="inferred from homology"/>
<dbReference type="Gene3D" id="1.10.3470.10">
    <property type="entry name" value="ABC transporter involved in vitamin B12 uptake, BtuC"/>
    <property type="match status" value="1"/>
</dbReference>
<dbReference type="SUPFAM" id="SSF81345">
    <property type="entry name" value="ABC transporter involved in vitamin B12 uptake, BtuC"/>
    <property type="match status" value="1"/>
</dbReference>
<dbReference type="PANTHER" id="PTHR30477:SF3">
    <property type="entry name" value="METAL TRANSPORT SYSTEM MEMBRANE PROTEIN CT_069-RELATED"/>
    <property type="match status" value="1"/>
</dbReference>
<evidence type="ECO:0000256" key="6">
    <source>
        <dbReference type="ARBA" id="ARBA00022989"/>
    </source>
</evidence>
<feature type="transmembrane region" description="Helical" evidence="9">
    <location>
        <begin position="228"/>
        <end position="249"/>
    </location>
</feature>
<feature type="transmembrane region" description="Helical" evidence="9">
    <location>
        <begin position="68"/>
        <end position="88"/>
    </location>
</feature>
<evidence type="ECO:0000313" key="11">
    <source>
        <dbReference type="Proteomes" id="UP000608071"/>
    </source>
</evidence>
<gene>
    <name evidence="10" type="ORF">H9647_16415</name>
</gene>
<evidence type="ECO:0000256" key="5">
    <source>
        <dbReference type="ARBA" id="ARBA00022692"/>
    </source>
</evidence>
<dbReference type="CDD" id="cd06550">
    <property type="entry name" value="TM_ABC_iron-siderophores_like"/>
    <property type="match status" value="1"/>
</dbReference>
<feature type="transmembrane region" description="Helical" evidence="9">
    <location>
        <begin position="145"/>
        <end position="163"/>
    </location>
</feature>
<evidence type="ECO:0000256" key="9">
    <source>
        <dbReference type="SAM" id="Phobius"/>
    </source>
</evidence>
<evidence type="ECO:0000313" key="10">
    <source>
        <dbReference type="EMBL" id="MBD7969646.1"/>
    </source>
</evidence>
<comment type="similarity">
    <text evidence="2 8">Belongs to the ABC-3 integral membrane protein family.</text>
</comment>
<evidence type="ECO:0000256" key="3">
    <source>
        <dbReference type="ARBA" id="ARBA00022448"/>
    </source>
</evidence>
<reference evidence="10 11" key="1">
    <citation type="submission" date="2020-08" db="EMBL/GenBank/DDBJ databases">
        <title>A Genomic Blueprint of the Chicken Gut Microbiome.</title>
        <authorList>
            <person name="Gilroy R."/>
            <person name="Ravi A."/>
            <person name="Getino M."/>
            <person name="Pursley I."/>
            <person name="Horton D.L."/>
            <person name="Alikhan N.-F."/>
            <person name="Baker D."/>
            <person name="Gharbi K."/>
            <person name="Hall N."/>
            <person name="Watson M."/>
            <person name="Adriaenssens E.M."/>
            <person name="Foster-Nyarko E."/>
            <person name="Jarju S."/>
            <person name="Secka A."/>
            <person name="Antonio M."/>
            <person name="Oren A."/>
            <person name="Chaudhuri R."/>
            <person name="La Ragione R.M."/>
            <person name="Hildebrand F."/>
            <person name="Pallen M.J."/>
        </authorList>
    </citation>
    <scope>NUCLEOTIDE SEQUENCE [LARGE SCALE GENOMIC DNA]</scope>
    <source>
        <strain evidence="10 11">Sa2BVA9</strain>
    </source>
</reference>
<evidence type="ECO:0000256" key="7">
    <source>
        <dbReference type="ARBA" id="ARBA00023136"/>
    </source>
</evidence>
<organism evidence="10 11">
    <name type="scientific">Paenibacillus gallinarum</name>
    <dbReference type="NCBI Taxonomy" id="2762232"/>
    <lineage>
        <taxon>Bacteria</taxon>
        <taxon>Bacillati</taxon>
        <taxon>Bacillota</taxon>
        <taxon>Bacilli</taxon>
        <taxon>Bacillales</taxon>
        <taxon>Paenibacillaceae</taxon>
        <taxon>Paenibacillus</taxon>
    </lineage>
</organism>
<name>A0ABR8T1K7_9BACL</name>
<feature type="transmembrane region" description="Helical" evidence="9">
    <location>
        <begin position="42"/>
        <end position="62"/>
    </location>
</feature>